<dbReference type="PANTHER" id="PTHR31681:SF101">
    <property type="entry name" value="POLY(ADP-RIBOSE) POLYMERASE, CATALYTIC DOMAIN-CONTAINING PROTEIN-RELATED"/>
    <property type="match status" value="1"/>
</dbReference>
<evidence type="ECO:0000313" key="2">
    <source>
        <dbReference type="EMBL" id="RZB56803.1"/>
    </source>
</evidence>
<protein>
    <submittedName>
        <fullName evidence="2">Uncharacterized protein</fullName>
    </submittedName>
</protein>
<organism evidence="2 3">
    <name type="scientific">Glycine soja</name>
    <name type="common">Wild soybean</name>
    <dbReference type="NCBI Taxonomy" id="3848"/>
    <lineage>
        <taxon>Eukaryota</taxon>
        <taxon>Viridiplantae</taxon>
        <taxon>Streptophyta</taxon>
        <taxon>Embryophyta</taxon>
        <taxon>Tracheophyta</taxon>
        <taxon>Spermatophyta</taxon>
        <taxon>Magnoliopsida</taxon>
        <taxon>eudicotyledons</taxon>
        <taxon>Gunneridae</taxon>
        <taxon>Pentapetalae</taxon>
        <taxon>rosids</taxon>
        <taxon>fabids</taxon>
        <taxon>Fabales</taxon>
        <taxon>Fabaceae</taxon>
        <taxon>Papilionoideae</taxon>
        <taxon>50 kb inversion clade</taxon>
        <taxon>NPAAA clade</taxon>
        <taxon>indigoferoid/millettioid clade</taxon>
        <taxon>Phaseoleae</taxon>
        <taxon>Glycine</taxon>
        <taxon>Glycine subgen. Soja</taxon>
    </lineage>
</organism>
<feature type="compositionally biased region" description="Basic residues" evidence="1">
    <location>
        <begin position="47"/>
        <end position="58"/>
    </location>
</feature>
<keyword evidence="3" id="KW-1185">Reference proteome</keyword>
<dbReference type="EMBL" id="QZWG01000017">
    <property type="protein sequence ID" value="RZB56803.1"/>
    <property type="molecule type" value="Genomic_DNA"/>
</dbReference>
<sequence length="291" mass="31771">MASAWVKSWQCKSRAFEDVYHPHPKILSAGCRKSVESIKELVDIPKPKPRPRKPKPKPKPPLEKHPSSKYPSSTTKPEFEARTTMTRSRSSTTTTTTSSRGIIELPEGHPSRNVVEIIFHTSWGPKPFPGRVELIFKVQNAPRTVARFEEFREAVKARAAAGLAEGNDGEENARCIADGNEVMRFHCLGFAEDGVPYDGGGCAWSFPEKKGAAICTFSGSGGAHETAGGGKGRRAMLVCRVVAGRVSKQLGFLDSLLDKRVGFDSVSGDNGALLVFDSRAVLPCFLIIYRL</sequence>
<dbReference type="Proteomes" id="UP000289340">
    <property type="component" value="Chromosome 17"/>
</dbReference>
<evidence type="ECO:0000256" key="1">
    <source>
        <dbReference type="SAM" id="MobiDB-lite"/>
    </source>
</evidence>
<dbReference type="PANTHER" id="PTHR31681">
    <property type="entry name" value="C2H2-LIKE ZINC FINGER PROTEIN"/>
    <property type="match status" value="1"/>
</dbReference>
<proteinExistence type="predicted"/>
<dbReference type="SMR" id="A0A445G6H9"/>
<name>A0A445G6H9_GLYSO</name>
<accession>A0A445G6H9</accession>
<dbReference type="AlphaFoldDB" id="A0A445G6H9"/>
<dbReference type="SUPFAM" id="SSF56399">
    <property type="entry name" value="ADP-ribosylation"/>
    <property type="match status" value="1"/>
</dbReference>
<feature type="region of interest" description="Disordered" evidence="1">
    <location>
        <begin position="40"/>
        <end position="106"/>
    </location>
</feature>
<dbReference type="Gene3D" id="3.90.228.10">
    <property type="match status" value="1"/>
</dbReference>
<comment type="caution">
    <text evidence="2">The sequence shown here is derived from an EMBL/GenBank/DDBJ whole genome shotgun (WGS) entry which is preliminary data.</text>
</comment>
<evidence type="ECO:0000313" key="3">
    <source>
        <dbReference type="Proteomes" id="UP000289340"/>
    </source>
</evidence>
<dbReference type="Gramene" id="XM_028354005.1">
    <property type="protein sequence ID" value="XP_028209806.1"/>
    <property type="gene ID" value="LOC114392778"/>
</dbReference>
<gene>
    <name evidence="2" type="ORF">D0Y65_045772</name>
</gene>
<reference evidence="2 3" key="1">
    <citation type="submission" date="2018-09" db="EMBL/GenBank/DDBJ databases">
        <title>A high-quality reference genome of wild soybean provides a powerful tool to mine soybean genomes.</title>
        <authorList>
            <person name="Xie M."/>
            <person name="Chung C.Y.L."/>
            <person name="Li M.-W."/>
            <person name="Wong F.-L."/>
            <person name="Chan T.-F."/>
            <person name="Lam H.-M."/>
        </authorList>
    </citation>
    <scope>NUCLEOTIDE SEQUENCE [LARGE SCALE GENOMIC DNA]</scope>
    <source>
        <strain evidence="3">cv. W05</strain>
        <tissue evidence="2">Hypocotyl of etiolated seedlings</tissue>
    </source>
</reference>
<feature type="compositionally biased region" description="Low complexity" evidence="1">
    <location>
        <begin position="68"/>
        <end position="100"/>
    </location>
</feature>